<evidence type="ECO:0000259" key="4">
    <source>
        <dbReference type="PROSITE" id="PS51077"/>
    </source>
</evidence>
<dbReference type="SMART" id="SM00346">
    <property type="entry name" value="HTH_ICLR"/>
    <property type="match status" value="1"/>
</dbReference>
<dbReference type="PANTHER" id="PTHR30136:SF24">
    <property type="entry name" value="HTH-TYPE TRANSCRIPTIONAL REPRESSOR ALLR"/>
    <property type="match status" value="1"/>
</dbReference>
<dbReference type="InterPro" id="IPR036388">
    <property type="entry name" value="WH-like_DNA-bd_sf"/>
</dbReference>
<comment type="caution">
    <text evidence="6">The sequence shown here is derived from an EMBL/GenBank/DDBJ whole genome shotgun (WGS) entry which is preliminary data.</text>
</comment>
<feature type="domain" description="IclR-ED" evidence="5">
    <location>
        <begin position="70"/>
        <end position="253"/>
    </location>
</feature>
<dbReference type="Proteomes" id="UP000318937">
    <property type="component" value="Unassembled WGS sequence"/>
</dbReference>
<dbReference type="AlphaFoldDB" id="A0A544TMZ9"/>
<keyword evidence="7" id="KW-1185">Reference proteome</keyword>
<dbReference type="InterPro" id="IPR005471">
    <property type="entry name" value="Tscrpt_reg_IclR_N"/>
</dbReference>
<dbReference type="InterPro" id="IPR029016">
    <property type="entry name" value="GAF-like_dom_sf"/>
</dbReference>
<evidence type="ECO:0000256" key="1">
    <source>
        <dbReference type="ARBA" id="ARBA00023015"/>
    </source>
</evidence>
<dbReference type="Gene3D" id="3.30.450.40">
    <property type="match status" value="1"/>
</dbReference>
<organism evidence="6 7">
    <name type="scientific">Psychrobacillus soli</name>
    <dbReference type="NCBI Taxonomy" id="1543965"/>
    <lineage>
        <taxon>Bacteria</taxon>
        <taxon>Bacillati</taxon>
        <taxon>Bacillota</taxon>
        <taxon>Bacilli</taxon>
        <taxon>Bacillales</taxon>
        <taxon>Bacillaceae</taxon>
        <taxon>Psychrobacillus</taxon>
    </lineage>
</organism>
<dbReference type="OrthoDB" id="9791752at2"/>
<sequence>MQKELVIMSSLQKMLAILDLFTEEKTKWHIDAIIEVMDFSVPTAYRYIKTLIDAGLLAKVNSSEYIIGPKIIKLDHQIRISDPYIVKGESIMQSLQELTGCQVLLSNIFDTEVINVHAVSPNNWKERITYARGVPHPLLKGSTSKIIYAYLPRAKLLKLYNDNLASIKLENTSESTKDFLASMSHIKKLGYCISHGELDSNLTGIAAPIFSDNIIKGSLTLIVPTQRLEVYNLDRLITYVTEAASQISSITNDFN</sequence>
<accession>A0A544TMZ9</accession>
<dbReference type="InterPro" id="IPR036390">
    <property type="entry name" value="WH_DNA-bd_sf"/>
</dbReference>
<dbReference type="GO" id="GO:0003700">
    <property type="term" value="F:DNA-binding transcription factor activity"/>
    <property type="evidence" value="ECO:0007669"/>
    <property type="project" value="TreeGrafter"/>
</dbReference>
<dbReference type="Gene3D" id="1.10.10.10">
    <property type="entry name" value="Winged helix-like DNA-binding domain superfamily/Winged helix DNA-binding domain"/>
    <property type="match status" value="1"/>
</dbReference>
<evidence type="ECO:0000313" key="6">
    <source>
        <dbReference type="EMBL" id="TQR18831.1"/>
    </source>
</evidence>
<evidence type="ECO:0000256" key="3">
    <source>
        <dbReference type="ARBA" id="ARBA00023163"/>
    </source>
</evidence>
<feature type="domain" description="HTH iclR-type" evidence="4">
    <location>
        <begin position="8"/>
        <end position="69"/>
    </location>
</feature>
<keyword evidence="2" id="KW-0238">DNA-binding</keyword>
<name>A0A544TMZ9_9BACI</name>
<dbReference type="EMBL" id="VDGG01000001">
    <property type="protein sequence ID" value="TQR18831.1"/>
    <property type="molecule type" value="Genomic_DNA"/>
</dbReference>
<keyword evidence="1" id="KW-0805">Transcription regulation</keyword>
<dbReference type="Pfam" id="PF09339">
    <property type="entry name" value="HTH_IclR"/>
    <property type="match status" value="1"/>
</dbReference>
<dbReference type="PROSITE" id="PS51078">
    <property type="entry name" value="ICLR_ED"/>
    <property type="match status" value="1"/>
</dbReference>
<dbReference type="PROSITE" id="PS51077">
    <property type="entry name" value="HTH_ICLR"/>
    <property type="match status" value="1"/>
</dbReference>
<keyword evidence="3" id="KW-0804">Transcription</keyword>
<dbReference type="SUPFAM" id="SSF46785">
    <property type="entry name" value="Winged helix' DNA-binding domain"/>
    <property type="match status" value="1"/>
</dbReference>
<dbReference type="SUPFAM" id="SSF55781">
    <property type="entry name" value="GAF domain-like"/>
    <property type="match status" value="1"/>
</dbReference>
<dbReference type="InterPro" id="IPR050707">
    <property type="entry name" value="HTH_MetabolicPath_Reg"/>
</dbReference>
<dbReference type="InterPro" id="IPR014757">
    <property type="entry name" value="Tscrpt_reg_IclR_C"/>
</dbReference>
<protein>
    <submittedName>
        <fullName evidence="6">Helix-turn-helix domain-containing protein</fullName>
    </submittedName>
</protein>
<dbReference type="PANTHER" id="PTHR30136">
    <property type="entry name" value="HELIX-TURN-HELIX TRANSCRIPTIONAL REGULATOR, ICLR FAMILY"/>
    <property type="match status" value="1"/>
</dbReference>
<evidence type="ECO:0000313" key="7">
    <source>
        <dbReference type="Proteomes" id="UP000318937"/>
    </source>
</evidence>
<dbReference type="GO" id="GO:0003677">
    <property type="term" value="F:DNA binding"/>
    <property type="evidence" value="ECO:0007669"/>
    <property type="project" value="UniProtKB-KW"/>
</dbReference>
<dbReference type="Pfam" id="PF01614">
    <property type="entry name" value="IclR_C"/>
    <property type="match status" value="1"/>
</dbReference>
<gene>
    <name evidence="6" type="ORF">FG383_00680</name>
</gene>
<evidence type="ECO:0000259" key="5">
    <source>
        <dbReference type="PROSITE" id="PS51078"/>
    </source>
</evidence>
<proteinExistence type="predicted"/>
<dbReference type="GO" id="GO:0045892">
    <property type="term" value="P:negative regulation of DNA-templated transcription"/>
    <property type="evidence" value="ECO:0007669"/>
    <property type="project" value="TreeGrafter"/>
</dbReference>
<reference evidence="6 7" key="1">
    <citation type="submission" date="2019-05" db="EMBL/GenBank/DDBJ databases">
        <title>Psychrobacillus vulpis sp. nov., a new species isolated from feces of a red fox that inhabits in The Tablas de Daimiel Natural Park, Albacete, Spain.</title>
        <authorList>
            <person name="Rodriguez M."/>
            <person name="Reina J.C."/>
            <person name="Bejar V."/>
            <person name="Llamas I."/>
        </authorList>
    </citation>
    <scope>NUCLEOTIDE SEQUENCE [LARGE SCALE GENOMIC DNA]</scope>
    <source>
        <strain evidence="6 7">NHI-2</strain>
    </source>
</reference>
<evidence type="ECO:0000256" key="2">
    <source>
        <dbReference type="ARBA" id="ARBA00023125"/>
    </source>
</evidence>